<feature type="DNA-binding region" description="H-T-H motif" evidence="4">
    <location>
        <begin position="32"/>
        <end position="51"/>
    </location>
</feature>
<keyword evidence="3" id="KW-0804">Transcription</keyword>
<dbReference type="SUPFAM" id="SSF48498">
    <property type="entry name" value="Tetracyclin repressor-like, C-terminal domain"/>
    <property type="match status" value="1"/>
</dbReference>
<organism evidence="6 7">
    <name type="scientific">Tersicoccus solisilvae</name>
    <dbReference type="NCBI Taxonomy" id="1882339"/>
    <lineage>
        <taxon>Bacteria</taxon>
        <taxon>Bacillati</taxon>
        <taxon>Actinomycetota</taxon>
        <taxon>Actinomycetes</taxon>
        <taxon>Micrococcales</taxon>
        <taxon>Micrococcaceae</taxon>
        <taxon>Tersicoccus</taxon>
    </lineage>
</organism>
<dbReference type="InterPro" id="IPR036271">
    <property type="entry name" value="Tet_transcr_reg_TetR-rel_C_sf"/>
</dbReference>
<evidence type="ECO:0000313" key="7">
    <source>
        <dbReference type="Proteomes" id="UP000597761"/>
    </source>
</evidence>
<proteinExistence type="predicted"/>
<dbReference type="PROSITE" id="PS50977">
    <property type="entry name" value="HTH_TETR_2"/>
    <property type="match status" value="1"/>
</dbReference>
<evidence type="ECO:0000256" key="2">
    <source>
        <dbReference type="ARBA" id="ARBA00023125"/>
    </source>
</evidence>
<dbReference type="InterPro" id="IPR050109">
    <property type="entry name" value="HTH-type_TetR-like_transc_reg"/>
</dbReference>
<dbReference type="Gene3D" id="1.10.357.10">
    <property type="entry name" value="Tetracycline Repressor, domain 2"/>
    <property type="match status" value="1"/>
</dbReference>
<sequence>MIRTAGTDPDIRVRLLDAAAAAFTRRGFAQTTIDDIALAVGGTKGLVYYHFRSKFDVFLAVYDRGVAMVREAVDPLADAPGSGLERLRPMATAHVMNLMENFPYHSVVHQGVRDQSSESLTVGQRDALVGLNRSREEYELMFRRVIAEGIADGSLRPVDAALAARVLLSSLNAVDLWFRQRQQSEDSLRAMAGDVVDLIIGGITA</sequence>
<keyword evidence="1" id="KW-0805">Transcription regulation</keyword>
<dbReference type="InterPro" id="IPR041490">
    <property type="entry name" value="KstR2_TetR_C"/>
</dbReference>
<dbReference type="PRINTS" id="PR00455">
    <property type="entry name" value="HTHTETR"/>
</dbReference>
<protein>
    <submittedName>
        <fullName evidence="6">TetR family transcriptional regulator</fullName>
    </submittedName>
</protein>
<dbReference type="Gene3D" id="1.10.10.60">
    <property type="entry name" value="Homeodomain-like"/>
    <property type="match status" value="1"/>
</dbReference>
<accession>A0ABQ1P9V9</accession>
<feature type="domain" description="HTH tetR-type" evidence="5">
    <location>
        <begin position="9"/>
        <end position="69"/>
    </location>
</feature>
<evidence type="ECO:0000313" key="6">
    <source>
        <dbReference type="EMBL" id="GGC89628.1"/>
    </source>
</evidence>
<dbReference type="Pfam" id="PF17932">
    <property type="entry name" value="TetR_C_24"/>
    <property type="match status" value="1"/>
</dbReference>
<evidence type="ECO:0000256" key="3">
    <source>
        <dbReference type="ARBA" id="ARBA00023163"/>
    </source>
</evidence>
<dbReference type="Pfam" id="PF00440">
    <property type="entry name" value="TetR_N"/>
    <property type="match status" value="1"/>
</dbReference>
<dbReference type="RefSeq" id="WP_188667790.1">
    <property type="nucleotide sequence ID" value="NZ_BMJI01000007.1"/>
</dbReference>
<dbReference type="PANTHER" id="PTHR30055">
    <property type="entry name" value="HTH-TYPE TRANSCRIPTIONAL REGULATOR RUTR"/>
    <property type="match status" value="1"/>
</dbReference>
<dbReference type="EMBL" id="BMJI01000007">
    <property type="protein sequence ID" value="GGC89628.1"/>
    <property type="molecule type" value="Genomic_DNA"/>
</dbReference>
<name>A0ABQ1P9V9_9MICC</name>
<keyword evidence="2 4" id="KW-0238">DNA-binding</keyword>
<evidence type="ECO:0000256" key="4">
    <source>
        <dbReference type="PROSITE-ProRule" id="PRU00335"/>
    </source>
</evidence>
<dbReference type="Proteomes" id="UP000597761">
    <property type="component" value="Unassembled WGS sequence"/>
</dbReference>
<gene>
    <name evidence="6" type="ORF">GCM10011512_15730</name>
</gene>
<evidence type="ECO:0000259" key="5">
    <source>
        <dbReference type="PROSITE" id="PS50977"/>
    </source>
</evidence>
<evidence type="ECO:0000256" key="1">
    <source>
        <dbReference type="ARBA" id="ARBA00023015"/>
    </source>
</evidence>
<keyword evidence="7" id="KW-1185">Reference proteome</keyword>
<reference evidence="7" key="1">
    <citation type="journal article" date="2019" name="Int. J. Syst. Evol. Microbiol.">
        <title>The Global Catalogue of Microorganisms (GCM) 10K type strain sequencing project: providing services to taxonomists for standard genome sequencing and annotation.</title>
        <authorList>
            <consortium name="The Broad Institute Genomics Platform"/>
            <consortium name="The Broad Institute Genome Sequencing Center for Infectious Disease"/>
            <person name="Wu L."/>
            <person name="Ma J."/>
        </authorList>
    </citation>
    <scope>NUCLEOTIDE SEQUENCE [LARGE SCALE GENOMIC DNA]</scope>
    <source>
        <strain evidence="7">CGMCC 1.15480</strain>
    </source>
</reference>
<dbReference type="PANTHER" id="PTHR30055:SF234">
    <property type="entry name" value="HTH-TYPE TRANSCRIPTIONAL REGULATOR BETI"/>
    <property type="match status" value="1"/>
</dbReference>
<dbReference type="SUPFAM" id="SSF46689">
    <property type="entry name" value="Homeodomain-like"/>
    <property type="match status" value="1"/>
</dbReference>
<dbReference type="InterPro" id="IPR001647">
    <property type="entry name" value="HTH_TetR"/>
</dbReference>
<dbReference type="InterPro" id="IPR009057">
    <property type="entry name" value="Homeodomain-like_sf"/>
</dbReference>
<comment type="caution">
    <text evidence="6">The sequence shown here is derived from an EMBL/GenBank/DDBJ whole genome shotgun (WGS) entry which is preliminary data.</text>
</comment>